<sequence>MDQIRKRELKEQYKQMKPQMGIFIVRSKANNKCYIQATKDLRGVINGTKVRLNAGMHSNLELRKEWNESGSDNFVIEILEFLDYDQDESKTDYTEDLALLQMIWEEKLLKDNFEFYRKRGHF</sequence>
<dbReference type="InterPro" id="IPR035901">
    <property type="entry name" value="GIY-YIG_endonuc_sf"/>
</dbReference>
<dbReference type="CDD" id="cd10451">
    <property type="entry name" value="GIY-YIG_LuxR_like"/>
    <property type="match status" value="1"/>
</dbReference>
<protein>
    <submittedName>
        <fullName evidence="1">Luxr family transcriptional regulator</fullName>
    </submittedName>
</protein>
<reference evidence="1" key="1">
    <citation type="journal article" date="2015" name="Proc. Natl. Acad. Sci. U.S.A.">
        <title>Networks of energetic and metabolic interactions define dynamics in microbial communities.</title>
        <authorList>
            <person name="Embree M."/>
            <person name="Liu J.K."/>
            <person name="Al-Bassam M.M."/>
            <person name="Zengler K."/>
        </authorList>
    </citation>
    <scope>NUCLEOTIDE SEQUENCE</scope>
</reference>
<comment type="caution">
    <text evidence="1">The sequence shown here is derived from an EMBL/GenBank/DDBJ whole genome shotgun (WGS) entry which is preliminary data.</text>
</comment>
<gene>
    <name evidence="1" type="ORF">ASZ90_017714</name>
</gene>
<dbReference type="EMBL" id="LNQE01001837">
    <property type="protein sequence ID" value="KUG04834.1"/>
    <property type="molecule type" value="Genomic_DNA"/>
</dbReference>
<accession>A0A0W8E875</accession>
<proteinExistence type="predicted"/>
<name>A0A0W8E875_9ZZZZ</name>
<evidence type="ECO:0000313" key="1">
    <source>
        <dbReference type="EMBL" id="KUG04834.1"/>
    </source>
</evidence>
<organism evidence="1">
    <name type="scientific">hydrocarbon metagenome</name>
    <dbReference type="NCBI Taxonomy" id="938273"/>
    <lineage>
        <taxon>unclassified sequences</taxon>
        <taxon>metagenomes</taxon>
        <taxon>ecological metagenomes</taxon>
    </lineage>
</organism>
<dbReference type="AlphaFoldDB" id="A0A0W8E875"/>
<dbReference type="SUPFAM" id="SSF82771">
    <property type="entry name" value="GIY-YIG endonuclease"/>
    <property type="match status" value="1"/>
</dbReference>
<dbReference type="Gene3D" id="3.40.1440.10">
    <property type="entry name" value="GIY-YIG endonuclease"/>
    <property type="match status" value="1"/>
</dbReference>